<evidence type="ECO:0000313" key="6">
    <source>
        <dbReference type="Proteomes" id="UP000183104"/>
    </source>
</evidence>
<feature type="region of interest" description="Disordered" evidence="2">
    <location>
        <begin position="1"/>
        <end position="34"/>
    </location>
</feature>
<organism evidence="5 6">
    <name type="scientific">Thiohalorhabdus denitrificans</name>
    <dbReference type="NCBI Taxonomy" id="381306"/>
    <lineage>
        <taxon>Bacteria</taxon>
        <taxon>Pseudomonadati</taxon>
        <taxon>Pseudomonadota</taxon>
        <taxon>Gammaproteobacteria</taxon>
        <taxon>Thiohalorhabdales</taxon>
        <taxon>Thiohalorhabdaceae</taxon>
        <taxon>Thiohalorhabdus</taxon>
    </lineage>
</organism>
<dbReference type="InterPro" id="IPR051909">
    <property type="entry name" value="MFP_Cation_Efflux"/>
</dbReference>
<dbReference type="InterPro" id="IPR058649">
    <property type="entry name" value="CzcB_C"/>
</dbReference>
<proteinExistence type="predicted"/>
<dbReference type="AlphaFoldDB" id="A0A0P9GKP7"/>
<accession>A0A0P9GKP7</accession>
<dbReference type="Gene3D" id="2.40.420.20">
    <property type="match status" value="1"/>
</dbReference>
<dbReference type="PANTHER" id="PTHR30097">
    <property type="entry name" value="CATION EFFLUX SYSTEM PROTEIN CUSB"/>
    <property type="match status" value="1"/>
</dbReference>
<name>A0A0P9GKP7_9GAMM</name>
<dbReference type="InterPro" id="IPR058792">
    <property type="entry name" value="Beta-barrel_RND_2"/>
</dbReference>
<feature type="domain" description="CzcB-like C-terminal circularly permuted SH3-like" evidence="4">
    <location>
        <begin position="324"/>
        <end position="381"/>
    </location>
</feature>
<keyword evidence="6" id="KW-1185">Reference proteome</keyword>
<evidence type="ECO:0000259" key="4">
    <source>
        <dbReference type="Pfam" id="PF25975"/>
    </source>
</evidence>
<dbReference type="Pfam" id="PF25975">
    <property type="entry name" value="CzcB_C"/>
    <property type="match status" value="1"/>
</dbReference>
<dbReference type="EMBL" id="FMUN01000006">
    <property type="protein sequence ID" value="SCY46647.1"/>
    <property type="molecule type" value="Genomic_DNA"/>
</dbReference>
<feature type="compositionally biased region" description="Polar residues" evidence="2">
    <location>
        <begin position="1"/>
        <end position="11"/>
    </location>
</feature>
<evidence type="ECO:0000259" key="3">
    <source>
        <dbReference type="Pfam" id="PF25954"/>
    </source>
</evidence>
<dbReference type="Gene3D" id="2.40.30.170">
    <property type="match status" value="1"/>
</dbReference>
<dbReference type="RefSeq" id="WP_054965694.1">
    <property type="nucleotide sequence ID" value="NZ_FMUN01000006.1"/>
</dbReference>
<evidence type="ECO:0000256" key="2">
    <source>
        <dbReference type="SAM" id="MobiDB-lite"/>
    </source>
</evidence>
<dbReference type="STRING" id="381306.AN478_05955"/>
<dbReference type="SUPFAM" id="SSF111369">
    <property type="entry name" value="HlyD-like secretion proteins"/>
    <property type="match status" value="1"/>
</dbReference>
<gene>
    <name evidence="5" type="ORF">SAMN05661077_2186</name>
</gene>
<dbReference type="Proteomes" id="UP000183104">
    <property type="component" value="Unassembled WGS sequence"/>
</dbReference>
<keyword evidence="1" id="KW-0813">Transport</keyword>
<evidence type="ECO:0000313" key="5">
    <source>
        <dbReference type="EMBL" id="SCY46647.1"/>
    </source>
</evidence>
<protein>
    <submittedName>
        <fullName evidence="5">Barrel-sandwich domain of CusB or HlyD membrane-fusion</fullName>
    </submittedName>
</protein>
<reference evidence="6" key="1">
    <citation type="submission" date="2016-10" db="EMBL/GenBank/DDBJ databases">
        <authorList>
            <person name="Varghese N."/>
        </authorList>
    </citation>
    <scope>NUCLEOTIDE SEQUENCE [LARGE SCALE GENOMIC DNA]</scope>
    <source>
        <strain evidence="6">HL 19</strain>
    </source>
</reference>
<feature type="domain" description="CusB-like beta-barrel" evidence="3">
    <location>
        <begin position="233"/>
        <end position="315"/>
    </location>
</feature>
<sequence length="398" mass="44582">MQSGQPGQPSRKTSEEEQKRLKGLTESGQGRERHLELVKERTRVIRPEDPGRIEGKARELVQATAAPTLTVRAGTDHLTLKGEGTVRYDPTSVQDVNIQSSGLVQDQFIFQGQSLEKGAPLLNLFAPERVLAQYTHLVNLSNDGRLSYSFDPDKFIEDSRENMRWWGLSDKEIKHLEETEEVNRDYVIPSPISGYVVDTEVNRGGLVNAGAREMQGWVLVGSTVVSVAKLSPIWVVADFALEDEVAQLGAGKKGVEGTEARIQVQETGGDTVYSGKVDYVFADVDTETRRKRVLIELPNEDLELLPNMFVQVALEVEVPERLWVPQEAVLQRHGRSYVLIRKGSDRFRFQRVDTGAHRDGRTVILDGLAPGTEIAARARFMVDPDSEWRWNEASHAKE</sequence>
<evidence type="ECO:0000256" key="1">
    <source>
        <dbReference type="ARBA" id="ARBA00022448"/>
    </source>
</evidence>
<dbReference type="Pfam" id="PF25954">
    <property type="entry name" value="Beta-barrel_RND_2"/>
    <property type="match status" value="1"/>
</dbReference>